<dbReference type="GO" id="GO:0035657">
    <property type="term" value="C:eRF1 methyltransferase complex"/>
    <property type="evidence" value="ECO:0007669"/>
    <property type="project" value="TreeGrafter"/>
</dbReference>
<dbReference type="GO" id="GO:0008276">
    <property type="term" value="F:protein methyltransferase activity"/>
    <property type="evidence" value="ECO:0007669"/>
    <property type="project" value="TreeGrafter"/>
</dbReference>
<evidence type="ECO:0000256" key="3">
    <source>
        <dbReference type="ARBA" id="ARBA00022679"/>
    </source>
</evidence>
<keyword evidence="2 8" id="KW-0489">Methyltransferase</keyword>
<dbReference type="GO" id="GO:0008757">
    <property type="term" value="F:S-adenosylmethionine-dependent methyltransferase activity"/>
    <property type="evidence" value="ECO:0007669"/>
    <property type="project" value="TreeGrafter"/>
</dbReference>
<dbReference type="OrthoDB" id="129465at2"/>
<name>A0A7X1NNH2_9MICC</name>
<dbReference type="InterPro" id="IPR052190">
    <property type="entry name" value="Euk-Arch_PrmC-MTase"/>
</dbReference>
<dbReference type="InterPro" id="IPR007848">
    <property type="entry name" value="Small_mtfrase_dom"/>
</dbReference>
<reference evidence="9" key="1">
    <citation type="submission" date="2019-07" db="EMBL/GenBank/DDBJ databases">
        <title>Arthrobacter KR32 sp. nov., isolated from mountain cheese made of cows milk.</title>
        <authorList>
            <person name="Flegler A."/>
        </authorList>
    </citation>
    <scope>NUCLEOTIDE SEQUENCE [LARGE SCALE GENOMIC DNA]</scope>
    <source>
        <strain evidence="9">KR32</strain>
    </source>
</reference>
<evidence type="ECO:0000259" key="7">
    <source>
        <dbReference type="Pfam" id="PF23186"/>
    </source>
</evidence>
<dbReference type="EMBL" id="VJXX01000001">
    <property type="protein sequence ID" value="MPY10079.1"/>
    <property type="molecule type" value="Genomic_DNA"/>
</dbReference>
<feature type="domain" description="Methyltransferase small" evidence="6">
    <location>
        <begin position="248"/>
        <end position="347"/>
    </location>
</feature>
<dbReference type="Pfam" id="PF05175">
    <property type="entry name" value="MTS"/>
    <property type="match status" value="1"/>
</dbReference>
<dbReference type="CDD" id="cd02440">
    <property type="entry name" value="AdoMet_MTases"/>
    <property type="match status" value="1"/>
</dbReference>
<feature type="domain" description="DUF7059" evidence="7">
    <location>
        <begin position="61"/>
        <end position="164"/>
    </location>
</feature>
<evidence type="ECO:0000256" key="5">
    <source>
        <dbReference type="SAM" id="MobiDB-lite"/>
    </source>
</evidence>
<organism evidence="8 9">
    <name type="scientific">Arthrobacter bussei</name>
    <dbReference type="NCBI Taxonomy" id="2594179"/>
    <lineage>
        <taxon>Bacteria</taxon>
        <taxon>Bacillati</taxon>
        <taxon>Actinomycetota</taxon>
        <taxon>Actinomycetes</taxon>
        <taxon>Micrococcales</taxon>
        <taxon>Micrococcaceae</taxon>
        <taxon>Arthrobacter</taxon>
    </lineage>
</organism>
<evidence type="ECO:0000313" key="8">
    <source>
        <dbReference type="EMBL" id="MPY10079.1"/>
    </source>
</evidence>
<evidence type="ECO:0000256" key="1">
    <source>
        <dbReference type="ARBA" id="ARBA00006149"/>
    </source>
</evidence>
<feature type="region of interest" description="Disordered" evidence="5">
    <location>
        <begin position="1"/>
        <end position="28"/>
    </location>
</feature>
<dbReference type="Proteomes" id="UP000326464">
    <property type="component" value="Unassembled WGS sequence"/>
</dbReference>
<evidence type="ECO:0000256" key="4">
    <source>
        <dbReference type="ARBA" id="ARBA00022691"/>
    </source>
</evidence>
<keyword evidence="4" id="KW-0949">S-adenosyl-L-methionine</keyword>
<evidence type="ECO:0000313" key="9">
    <source>
        <dbReference type="Proteomes" id="UP000326464"/>
    </source>
</evidence>
<feature type="compositionally biased region" description="Basic and acidic residues" evidence="5">
    <location>
        <begin position="168"/>
        <end position="177"/>
    </location>
</feature>
<keyword evidence="9" id="KW-1185">Reference proteome</keyword>
<dbReference type="PANTHER" id="PTHR45875:SF1">
    <property type="entry name" value="METHYLTRANSFERASE N6AMT1"/>
    <property type="match status" value="1"/>
</dbReference>
<feature type="compositionally biased region" description="Basic and acidic residues" evidence="5">
    <location>
        <begin position="1"/>
        <end position="12"/>
    </location>
</feature>
<comment type="caution">
    <text evidence="8">The sequence shown here is derived from an EMBL/GenBank/DDBJ whole genome shotgun (WGS) entry which is preliminary data.</text>
</comment>
<dbReference type="PROSITE" id="PS00092">
    <property type="entry name" value="N6_MTASE"/>
    <property type="match status" value="1"/>
</dbReference>
<dbReference type="InterPro" id="IPR029063">
    <property type="entry name" value="SAM-dependent_MTases_sf"/>
</dbReference>
<evidence type="ECO:0000259" key="6">
    <source>
        <dbReference type="Pfam" id="PF05175"/>
    </source>
</evidence>
<sequence length="621" mass="65141">MRGRDDAVRSSDADAGADGDGGVAAAARAGSTWPEFDADVSTAPSSRDPALLVAFAADLEALDYTVDGVGALLGPAAYAALARGQLAPALLEARRLLGKSAPETTIGPSPQRVDGGGPPRSAPERAVPVLLWLLGEALDGTAIDAAFPRTGRAGLLRLRLVEEGEPVEEGRLAEDGRSAGAGGSAVTWADPAAPTGTTPGPGVGIRASVELRPYGSDVGGDLWVASDLGSEQRPGPLRHDHVLGIGGASLTLAQTVMRTPVDRALDLGTGCGIQAFHLLSHARHVTATDISERALAFARFNLMLNGPALGVDPEQPGDRITLRLGSLLDPVAGERFDLVVSNPPFVITPRTGPQEESYTYRDGGLAGDAIVETLIREIPGVLAPGGAAQLLGNWEITEGTPWDRRIRSFVPAGVDAWVIQREQLTPVQYAETWLRDAAENRDRAAYLDSFSAYLADFSSRDVEAVGFGSVWLRRPAGEDALVRVVLEEITHEIEQPIGPHLAAAVERADWLSARTEQSASGLGIADEFLLVADDVTEERHQRPGAEHPGVILLRQGAGLRRTSLLSTELAGFASACDGDLTAGQIAGALAMLLERPEPAFSSGLLVDVEQLIREGFLIPGA</sequence>
<dbReference type="RefSeq" id="WP_152812729.1">
    <property type="nucleotide sequence ID" value="NZ_VJXX01000001.1"/>
</dbReference>
<dbReference type="InterPro" id="IPR055487">
    <property type="entry name" value="DUF7059"/>
</dbReference>
<feature type="region of interest" description="Disordered" evidence="5">
    <location>
        <begin position="167"/>
        <end position="202"/>
    </location>
</feature>
<evidence type="ECO:0000256" key="2">
    <source>
        <dbReference type="ARBA" id="ARBA00022603"/>
    </source>
</evidence>
<keyword evidence="3 8" id="KW-0808">Transferase</keyword>
<comment type="similarity">
    <text evidence="1">Belongs to the eukaryotic/archaeal PrmC-related family.</text>
</comment>
<feature type="compositionally biased region" description="Low complexity" evidence="5">
    <location>
        <begin position="189"/>
        <end position="200"/>
    </location>
</feature>
<proteinExistence type="inferred from homology"/>
<dbReference type="SUPFAM" id="SSF53335">
    <property type="entry name" value="S-adenosyl-L-methionine-dependent methyltransferases"/>
    <property type="match status" value="1"/>
</dbReference>
<dbReference type="Gene3D" id="3.40.50.150">
    <property type="entry name" value="Vaccinia Virus protein VP39"/>
    <property type="match status" value="1"/>
</dbReference>
<dbReference type="GO" id="GO:0003676">
    <property type="term" value="F:nucleic acid binding"/>
    <property type="evidence" value="ECO:0007669"/>
    <property type="project" value="InterPro"/>
</dbReference>
<accession>A0A7X1NNH2</accession>
<dbReference type="GO" id="GO:0032259">
    <property type="term" value="P:methylation"/>
    <property type="evidence" value="ECO:0007669"/>
    <property type="project" value="UniProtKB-KW"/>
</dbReference>
<dbReference type="PANTHER" id="PTHR45875">
    <property type="entry name" value="METHYLTRANSFERASE N6AMT1"/>
    <property type="match status" value="1"/>
</dbReference>
<feature type="region of interest" description="Disordered" evidence="5">
    <location>
        <begin position="101"/>
        <end position="121"/>
    </location>
</feature>
<dbReference type="InterPro" id="IPR002052">
    <property type="entry name" value="DNA_methylase_N6_adenine_CS"/>
</dbReference>
<dbReference type="Pfam" id="PF23186">
    <property type="entry name" value="DUF7059"/>
    <property type="match status" value="1"/>
</dbReference>
<dbReference type="GO" id="GO:0008170">
    <property type="term" value="F:N-methyltransferase activity"/>
    <property type="evidence" value="ECO:0007669"/>
    <property type="project" value="UniProtKB-ARBA"/>
</dbReference>
<gene>
    <name evidence="8" type="ORF">FNH21_04990</name>
</gene>
<dbReference type="AlphaFoldDB" id="A0A7X1NNH2"/>
<protein>
    <submittedName>
        <fullName evidence="8">Class I SAM-dependent methyltransferase</fullName>
    </submittedName>
</protein>